<evidence type="ECO:0000313" key="10">
    <source>
        <dbReference type="Proteomes" id="UP000029833"/>
    </source>
</evidence>
<evidence type="ECO:0000256" key="3">
    <source>
        <dbReference type="ARBA" id="ARBA00022741"/>
    </source>
</evidence>
<dbReference type="Gene3D" id="3.40.50.300">
    <property type="entry name" value="P-loop containing nucleotide triphosphate hydrolases"/>
    <property type="match status" value="1"/>
</dbReference>
<dbReference type="GO" id="GO:0016887">
    <property type="term" value="F:ATP hydrolysis activity"/>
    <property type="evidence" value="ECO:0007669"/>
    <property type="project" value="InterPro"/>
</dbReference>
<dbReference type="Pfam" id="PF00005">
    <property type="entry name" value="ABC_tran"/>
    <property type="match status" value="1"/>
</dbReference>
<feature type="transmembrane region" description="Helical" evidence="7">
    <location>
        <begin position="54"/>
        <end position="74"/>
    </location>
</feature>
<evidence type="ECO:0000256" key="7">
    <source>
        <dbReference type="SAM" id="Phobius"/>
    </source>
</evidence>
<dbReference type="InterPro" id="IPR027417">
    <property type="entry name" value="P-loop_NTPase"/>
</dbReference>
<dbReference type="SUPFAM" id="SSF90123">
    <property type="entry name" value="ABC transporter transmembrane region"/>
    <property type="match status" value="1"/>
</dbReference>
<dbReference type="PANTHER" id="PTHR43394">
    <property type="entry name" value="ATP-DEPENDENT PERMEASE MDL1, MITOCHONDRIAL"/>
    <property type="match status" value="1"/>
</dbReference>
<dbReference type="GO" id="GO:0005886">
    <property type="term" value="C:plasma membrane"/>
    <property type="evidence" value="ECO:0007669"/>
    <property type="project" value="UniProtKB-SubCell"/>
</dbReference>
<evidence type="ECO:0000256" key="5">
    <source>
        <dbReference type="ARBA" id="ARBA00022989"/>
    </source>
</evidence>
<keyword evidence="4" id="KW-0067">ATP-binding</keyword>
<protein>
    <recommendedName>
        <fullName evidence="8">ABC transporter domain-containing protein</fullName>
    </recommendedName>
</protein>
<evidence type="ECO:0000313" key="9">
    <source>
        <dbReference type="EMBL" id="KGM02549.1"/>
    </source>
</evidence>
<comment type="subcellular location">
    <subcellularLocation>
        <location evidence="1">Cell membrane</location>
        <topology evidence="1">Multi-pass membrane protein</topology>
    </subcellularLocation>
</comment>
<evidence type="ECO:0000256" key="6">
    <source>
        <dbReference type="ARBA" id="ARBA00023136"/>
    </source>
</evidence>
<keyword evidence="2 7" id="KW-0812">Transmembrane</keyword>
<evidence type="ECO:0000259" key="8">
    <source>
        <dbReference type="PROSITE" id="PS50893"/>
    </source>
</evidence>
<dbReference type="PROSITE" id="PS50893">
    <property type="entry name" value="ABC_TRANSPORTER_2"/>
    <property type="match status" value="1"/>
</dbReference>
<dbReference type="EMBL" id="AXNT01000043">
    <property type="protein sequence ID" value="KGM02549.1"/>
    <property type="molecule type" value="Genomic_DNA"/>
</dbReference>
<sequence length="597" mass="62938">MRARLTGELMARCWRAERALTLLVLACMAVGTVAFAGLGLASKTVVDAAVEGDLRLLVLAAVVTAVAYVVDWVVDDVGFTMRMHVVERVAQTDVEPEVMRACTDVDEIDHLERTDFLDRITAVRGRAWAVVDSAWSVVEAAALVLRLALTVALLGSVSPWLLLLVPCAGVQLVLDAAGRRRSTAAEIATSEDQRLQRHLFELCTSPATSKEIRVAGAEDELVARQQATALGVVHARARALLTAAALSTAGWAVFAAGFTAALALVVRSAGQPGGSLGDVVLAVAVGSQLRSVVQQAVGRASDAGGYGRIVEPYLWLRAFAAERLAGQVATAAPPTALTEAITLEHLAFTYPGAARPAVDDVSVTIPAGTVVAVVGEYGSGKTTLVKLLTKLYRPDTGRITVDGTDLAEIGTPGWRAVTSAAFQDFGRYQTTFDEAVGLGDPARMASREAVDAAVAAADAGALRSRLPAAGASLLGSRFDGTELSEGQWQKVALARACMRTRPLLFVLDEPTASLDAPSEHEIFARYMERSRRLARDCGAVTVIVSHRFSTVAGADLILVMEHGRLVEHGTHPDLLARPGGGVYAELFGIQATAYADS</sequence>
<dbReference type="InterPro" id="IPR003439">
    <property type="entry name" value="ABC_transporter-like_ATP-bd"/>
</dbReference>
<proteinExistence type="predicted"/>
<dbReference type="Gene3D" id="1.20.1560.10">
    <property type="entry name" value="ABC transporter type 1, transmembrane domain"/>
    <property type="match status" value="1"/>
</dbReference>
<feature type="domain" description="ABC transporter" evidence="8">
    <location>
        <begin position="341"/>
        <end position="587"/>
    </location>
</feature>
<organism evidence="9 10">
    <name type="scientific">Cellulomonas cellasea DSM 20118</name>
    <dbReference type="NCBI Taxonomy" id="1408250"/>
    <lineage>
        <taxon>Bacteria</taxon>
        <taxon>Bacillati</taxon>
        <taxon>Actinomycetota</taxon>
        <taxon>Actinomycetes</taxon>
        <taxon>Micrococcales</taxon>
        <taxon>Cellulomonadaceae</taxon>
        <taxon>Cellulomonas</taxon>
    </lineage>
</organism>
<keyword evidence="6 7" id="KW-0472">Membrane</keyword>
<dbReference type="AlphaFoldDB" id="A0A0A0B9Q9"/>
<dbReference type="Proteomes" id="UP000029833">
    <property type="component" value="Unassembled WGS sequence"/>
</dbReference>
<reference evidence="9 10" key="1">
    <citation type="submission" date="2013-10" db="EMBL/GenBank/DDBJ databases">
        <authorList>
            <person name="Wang G."/>
            <person name="Zhuang W."/>
        </authorList>
    </citation>
    <scope>NUCLEOTIDE SEQUENCE [LARGE SCALE GENOMIC DNA]</scope>
    <source>
        <strain evidence="9 10">DSM 20118</strain>
    </source>
</reference>
<dbReference type="STRING" id="1408250.Q760_12695"/>
<evidence type="ECO:0000256" key="4">
    <source>
        <dbReference type="ARBA" id="ARBA00022840"/>
    </source>
</evidence>
<dbReference type="GO" id="GO:0005524">
    <property type="term" value="F:ATP binding"/>
    <property type="evidence" value="ECO:0007669"/>
    <property type="project" value="UniProtKB-KW"/>
</dbReference>
<dbReference type="InterPro" id="IPR003593">
    <property type="entry name" value="AAA+_ATPase"/>
</dbReference>
<feature type="transmembrane region" description="Helical" evidence="7">
    <location>
        <begin position="20"/>
        <end position="42"/>
    </location>
</feature>
<dbReference type="InterPro" id="IPR039421">
    <property type="entry name" value="Type_1_exporter"/>
</dbReference>
<dbReference type="InterPro" id="IPR036640">
    <property type="entry name" value="ABC1_TM_sf"/>
</dbReference>
<gene>
    <name evidence="9" type="ORF">Q760_12695</name>
</gene>
<dbReference type="CDD" id="cd03228">
    <property type="entry name" value="ABCC_MRP_Like"/>
    <property type="match status" value="1"/>
</dbReference>
<dbReference type="SUPFAM" id="SSF52540">
    <property type="entry name" value="P-loop containing nucleoside triphosphate hydrolases"/>
    <property type="match status" value="1"/>
</dbReference>
<dbReference type="SMART" id="SM00382">
    <property type="entry name" value="AAA"/>
    <property type="match status" value="1"/>
</dbReference>
<comment type="caution">
    <text evidence="9">The sequence shown here is derived from an EMBL/GenBank/DDBJ whole genome shotgun (WGS) entry which is preliminary data.</text>
</comment>
<name>A0A0A0B9Q9_9CELL</name>
<dbReference type="GO" id="GO:0015421">
    <property type="term" value="F:ABC-type oligopeptide transporter activity"/>
    <property type="evidence" value="ECO:0007669"/>
    <property type="project" value="TreeGrafter"/>
</dbReference>
<keyword evidence="10" id="KW-1185">Reference proteome</keyword>
<keyword evidence="3" id="KW-0547">Nucleotide-binding</keyword>
<evidence type="ECO:0000256" key="2">
    <source>
        <dbReference type="ARBA" id="ARBA00022692"/>
    </source>
</evidence>
<feature type="transmembrane region" description="Helical" evidence="7">
    <location>
        <begin position="240"/>
        <end position="266"/>
    </location>
</feature>
<dbReference type="PANTHER" id="PTHR43394:SF1">
    <property type="entry name" value="ATP-BINDING CASSETTE SUB-FAMILY B MEMBER 10, MITOCHONDRIAL"/>
    <property type="match status" value="1"/>
</dbReference>
<evidence type="ECO:0000256" key="1">
    <source>
        <dbReference type="ARBA" id="ARBA00004651"/>
    </source>
</evidence>
<keyword evidence="5 7" id="KW-1133">Transmembrane helix</keyword>
<accession>A0A0A0B9Q9</accession>